<proteinExistence type="predicted"/>
<dbReference type="Pfam" id="PF11790">
    <property type="entry name" value="Glyco_hydro_cc"/>
    <property type="match status" value="1"/>
</dbReference>
<evidence type="ECO:0000259" key="1">
    <source>
        <dbReference type="Pfam" id="PF11790"/>
    </source>
</evidence>
<dbReference type="SUPFAM" id="SSF51445">
    <property type="entry name" value="(Trans)glycosidases"/>
    <property type="match status" value="1"/>
</dbReference>
<dbReference type="AlphaFoldDB" id="A0A2H5XDX0"/>
<keyword evidence="2" id="KW-0378">Hydrolase</keyword>
<dbReference type="Proteomes" id="UP000236173">
    <property type="component" value="Unassembled WGS sequence"/>
</dbReference>
<dbReference type="EC" id="3.2.1.37" evidence="2"/>
<dbReference type="InterPro" id="IPR024655">
    <property type="entry name" value="Asl1_glyco_hydro_catalytic"/>
</dbReference>
<evidence type="ECO:0000313" key="3">
    <source>
        <dbReference type="Proteomes" id="UP000236173"/>
    </source>
</evidence>
<organism evidence="2 3">
    <name type="scientific">Candidatus Fervidibacter japonicus</name>
    <dbReference type="NCBI Taxonomy" id="2035412"/>
    <lineage>
        <taxon>Bacteria</taxon>
        <taxon>Candidatus Fervidibacterota</taxon>
        <taxon>Candidatus Fervidibacter</taxon>
    </lineage>
</organism>
<protein>
    <submittedName>
        <fullName evidence="2">Beta-xylosidase</fullName>
        <ecNumber evidence="2">3.2.1.37</ecNumber>
    </submittedName>
</protein>
<dbReference type="Gene3D" id="3.20.20.80">
    <property type="entry name" value="Glycosidases"/>
    <property type="match status" value="1"/>
</dbReference>
<dbReference type="InterPro" id="IPR051923">
    <property type="entry name" value="Glycosyl_Hydrolase_39"/>
</dbReference>
<evidence type="ECO:0000313" key="2">
    <source>
        <dbReference type="EMBL" id="GBC99383.1"/>
    </source>
</evidence>
<dbReference type="PANTHER" id="PTHR12631:SF10">
    <property type="entry name" value="BETA-XYLOSIDASE-LIKE PROTEIN-RELATED"/>
    <property type="match status" value="1"/>
</dbReference>
<feature type="domain" description="Asl1-like glycosyl hydrolase catalytic" evidence="1">
    <location>
        <begin position="416"/>
        <end position="569"/>
    </location>
</feature>
<keyword evidence="2" id="KW-0326">Glycosidase</keyword>
<accession>A0A2H5XDX0</accession>
<dbReference type="InterPro" id="IPR017853">
    <property type="entry name" value="GH"/>
</dbReference>
<reference evidence="3" key="1">
    <citation type="submission" date="2017-09" db="EMBL/GenBank/DDBJ databases">
        <title>Metaegenomics of thermophilic ammonia-oxidizing enrichment culture.</title>
        <authorList>
            <person name="Kato S."/>
            <person name="Suzuki K."/>
        </authorList>
    </citation>
    <scope>NUCLEOTIDE SEQUENCE [LARGE SCALE GENOMIC DNA]</scope>
</reference>
<dbReference type="PANTHER" id="PTHR12631">
    <property type="entry name" value="ALPHA-L-IDURONIDASE"/>
    <property type="match status" value="1"/>
</dbReference>
<comment type="caution">
    <text evidence="2">The sequence shown here is derived from an EMBL/GenBank/DDBJ whole genome shotgun (WGS) entry which is preliminary data.</text>
</comment>
<dbReference type="GO" id="GO:0009044">
    <property type="term" value="F:xylan 1,4-beta-xylosidase activity"/>
    <property type="evidence" value="ECO:0007669"/>
    <property type="project" value="UniProtKB-EC"/>
</dbReference>
<gene>
    <name evidence="2" type="primary">xynB</name>
    <name evidence="2" type="ORF">HRbin17_01905</name>
</gene>
<sequence>MGGTVRWLGVLVVMALCRSAGATVIEGFEQPTELQLGGMQVQPASRLQLSERDPFEGKRCAELHYRFEKVSGLQYLEVIAPHRLTEKPRRFSVAVRGDGSGNIVRARFVDAGGEWHQYDLGVLHFRGWRVLWTHLDTPHGHWGGDGNGRLDFPVTFFSLVLDSLVRPSEGVVAFDAVSAHYGEEVQPPVNAQFVPARRWGYFWGATDPPTGKLVLTNTTNAPVTVAVSVQLLNHREEPVRSLWRSEVTVTPGKPVERTIALHPIRFGVHFVAIQLTALTPERPSATRLVSVCWLPEPAPIGEDSPFGVCTHFGQFKHKVPDTLDLMRRMGAAWLRDELYWSEVEREQGKFIFPTYYDAYMRAAGESGIRPLIIFNYANRHYDNGVAPHTDAGREAFARYCRALIERYGRICRHWEVWNEPNIGFWQPKPNPADYTALLKTVYTTVKSVDPQATVVGVCTAGTDLGFIEAVLQRDGGKFMDALSVHPYRYPRSPEASDFVGEMQRLKALLDKYGAGHLKVWLTEFGYPTHITGGTPQWLSAAYIVRTFLWALTLPFIERVFVYDFQDDGDDPTYNEFNFGLIRFDHSPKVGYAAFNTMVRMLARKRFLRQAAVGDGAVCLVFGDATGEVWTLWATQGERRVTVPVTASVVTVTDLMGNSQPMRPVRGQLTLTLTEEPLFVTIAAQRRRATR</sequence>
<name>A0A2H5XDX0_9BACT</name>
<dbReference type="EMBL" id="BEHT01000026">
    <property type="protein sequence ID" value="GBC99383.1"/>
    <property type="molecule type" value="Genomic_DNA"/>
</dbReference>